<dbReference type="Gene3D" id="2.60.120.10">
    <property type="entry name" value="Jelly Rolls"/>
    <property type="match status" value="1"/>
</dbReference>
<protein>
    <submittedName>
        <fullName evidence="1">Unplaced genomic scaffold K443scaffold_169, whole genome shotgun sequence</fullName>
    </submittedName>
</protein>
<dbReference type="HOGENOM" id="CLU_141740_1_0_1"/>
<dbReference type="Pfam" id="PF06249">
    <property type="entry name" value="EutQ"/>
    <property type="match status" value="1"/>
</dbReference>
<keyword evidence="2" id="KW-1185">Reference proteome</keyword>
<dbReference type="EMBL" id="KN838704">
    <property type="protein sequence ID" value="KIJ97022.1"/>
    <property type="molecule type" value="Genomic_DNA"/>
</dbReference>
<dbReference type="AlphaFoldDB" id="A0A0C9XLN5"/>
<reference evidence="2" key="2">
    <citation type="submission" date="2015-01" db="EMBL/GenBank/DDBJ databases">
        <title>Evolutionary Origins and Diversification of the Mycorrhizal Mutualists.</title>
        <authorList>
            <consortium name="DOE Joint Genome Institute"/>
            <consortium name="Mycorrhizal Genomics Consortium"/>
            <person name="Kohler A."/>
            <person name="Kuo A."/>
            <person name="Nagy L.G."/>
            <person name="Floudas D."/>
            <person name="Copeland A."/>
            <person name="Barry K.W."/>
            <person name="Cichocki N."/>
            <person name="Veneault-Fourrey C."/>
            <person name="LaButti K."/>
            <person name="Lindquist E.A."/>
            <person name="Lipzen A."/>
            <person name="Lundell T."/>
            <person name="Morin E."/>
            <person name="Murat C."/>
            <person name="Riley R."/>
            <person name="Ohm R."/>
            <person name="Sun H."/>
            <person name="Tunlid A."/>
            <person name="Henrissat B."/>
            <person name="Grigoriev I.V."/>
            <person name="Hibbett D.S."/>
            <person name="Martin F."/>
        </authorList>
    </citation>
    <scope>NUCLEOTIDE SEQUENCE [LARGE SCALE GENOMIC DNA]</scope>
    <source>
        <strain evidence="2">LaAM-08-1</strain>
    </source>
</reference>
<evidence type="ECO:0000313" key="2">
    <source>
        <dbReference type="Proteomes" id="UP000054477"/>
    </source>
</evidence>
<proteinExistence type="predicted"/>
<dbReference type="InterPro" id="IPR011051">
    <property type="entry name" value="RmlC_Cupin_sf"/>
</dbReference>
<accession>A0A0C9XLN5</accession>
<dbReference type="SUPFAM" id="SSF51182">
    <property type="entry name" value="RmlC-like cupins"/>
    <property type="match status" value="1"/>
</dbReference>
<dbReference type="OrthoDB" id="3346152at2759"/>
<dbReference type="InterPro" id="IPR014710">
    <property type="entry name" value="RmlC-like_jellyroll"/>
</dbReference>
<name>A0A0C9XLN5_9AGAR</name>
<sequence length="125" mass="13141">MPVSVCKKASANLSALQHVKNGTHHRDIFGNEDGGSPLTIGILTVTKHDSGGTTGKAPHIGYVIVTEGELSLEDGAKPGDILVLEPGDVIRIDKGTTITFSSPTSGKAFYVSQHEFGTDQKNNLV</sequence>
<dbReference type="InterPro" id="IPR010424">
    <property type="entry name" value="EutQ"/>
</dbReference>
<dbReference type="Proteomes" id="UP000054477">
    <property type="component" value="Unassembled WGS sequence"/>
</dbReference>
<evidence type="ECO:0000313" key="1">
    <source>
        <dbReference type="EMBL" id="KIJ97022.1"/>
    </source>
</evidence>
<gene>
    <name evidence="1" type="ORF">K443DRAFT_632831</name>
</gene>
<reference evidence="1 2" key="1">
    <citation type="submission" date="2014-04" db="EMBL/GenBank/DDBJ databases">
        <authorList>
            <consortium name="DOE Joint Genome Institute"/>
            <person name="Kuo A."/>
            <person name="Kohler A."/>
            <person name="Nagy L.G."/>
            <person name="Floudas D."/>
            <person name="Copeland A."/>
            <person name="Barry K.W."/>
            <person name="Cichocki N."/>
            <person name="Veneault-Fourrey C."/>
            <person name="LaButti K."/>
            <person name="Lindquist E.A."/>
            <person name="Lipzen A."/>
            <person name="Lundell T."/>
            <person name="Morin E."/>
            <person name="Murat C."/>
            <person name="Sun H."/>
            <person name="Tunlid A."/>
            <person name="Henrissat B."/>
            <person name="Grigoriev I.V."/>
            <person name="Hibbett D.S."/>
            <person name="Martin F."/>
            <person name="Nordberg H.P."/>
            <person name="Cantor M.N."/>
            <person name="Hua S.X."/>
        </authorList>
    </citation>
    <scope>NUCLEOTIDE SEQUENCE [LARGE SCALE GENOMIC DNA]</scope>
    <source>
        <strain evidence="1 2">LaAM-08-1</strain>
    </source>
</reference>
<organism evidence="1 2">
    <name type="scientific">Laccaria amethystina LaAM-08-1</name>
    <dbReference type="NCBI Taxonomy" id="1095629"/>
    <lineage>
        <taxon>Eukaryota</taxon>
        <taxon>Fungi</taxon>
        <taxon>Dikarya</taxon>
        <taxon>Basidiomycota</taxon>
        <taxon>Agaricomycotina</taxon>
        <taxon>Agaricomycetes</taxon>
        <taxon>Agaricomycetidae</taxon>
        <taxon>Agaricales</taxon>
        <taxon>Agaricineae</taxon>
        <taxon>Hydnangiaceae</taxon>
        <taxon>Laccaria</taxon>
    </lineage>
</organism>